<dbReference type="PROSITE" id="PS50901">
    <property type="entry name" value="FTSK"/>
    <property type="match status" value="2"/>
</dbReference>
<dbReference type="InterPro" id="IPR050206">
    <property type="entry name" value="FtsK/SpoIIIE/SftA"/>
</dbReference>
<dbReference type="PANTHER" id="PTHR22683:SF1">
    <property type="entry name" value="TYPE VII SECRETION SYSTEM PROTEIN ESSC"/>
    <property type="match status" value="1"/>
</dbReference>
<evidence type="ECO:0000256" key="5">
    <source>
        <dbReference type="SAM" id="Phobius"/>
    </source>
</evidence>
<dbReference type="GO" id="GO:0016020">
    <property type="term" value="C:membrane"/>
    <property type="evidence" value="ECO:0007669"/>
    <property type="project" value="UniProtKB-SubCell"/>
</dbReference>
<feature type="domain" description="FtsK" evidence="6">
    <location>
        <begin position="1049"/>
        <end position="1229"/>
    </location>
</feature>
<sequence>MSLEKEDVGVRSRILLIFSPYRCMRRRLSEEQAKMGRLVLPANDTGLKEDITVGLEWNGECWQVDGKELCENAPFYFDTKIYCDTKIYYDAKMAEKKPDGMLLFLLSGEMRSLLTSGVLVPRQEERIVIGKGYKNQVFYECFSLVGEIYAEIMYVNGQFMMKCLGDKGVYINGRAFGERTSLSCGDSVDIYGLHILILKGILVCVSFCGVCRIAMGRNRPGSRDESLGVAVLQEGKEKKWIERRCGQEAQLHVGEVEMVLPEKPGMEQREPLLLSLGPMLTMVLPVLLMAQLSGQFMEGTGKSFYHMSVVMSVSSAFLALFWALANYWYRERAKKRENREKERQYVEYLNGLETYLQDCMEDNRMILEERYPPLLAFMGERGERVAVSWNRYYRQKNFLYLRIGKGKIPFQIRLKFSSTQKAIVKGKLVERAEELMEKYEFLDRAPVEMDFYENRQVGIMGKEARGILIQLLMQIMACHCYTEVKTACFYREERAEDQEIVKCLRWMPHSWSGDRKVRFIAGSEREVANILPVLTKELKRGKEQSKGGLGIPWYIVVVLEEELIFEEPLYQYLTDPEEKYPVSAVFLGKERENIPKSCRCFIKKEGEVGEIFSLGMEQISRQKIMVETCNSLHAQEYVRRAAGFRVRETEGGGHMPEQVSFLQLYGCGRVEELKSERRWKYARCDERLKVPIGYRAGGNIVNLDLHEKFHGPHGLIAGTTGSGKSELLQTYLLSMAVSFSPLDVNFFMIDYKGGGTGNALRELPHCAGVISNLSGNQIKRAMSAITSENKRRQRLLSRFQLNHIDAYTRLYREGKGDTPMPHLILVVDEFAELKKEEPEFMQEIISLAQVGRSLGVHLILATQKPAGTVDDKIWSNARFRMCLRVQDTQDSMDMLHNKDAAFLTSPGQCYLQIGNYEYYELFQAGYCGGSYVEEKEIRTRAALIQNTGQRMEMPGKAENSLSEHCSQIDMLVRYVGQTAVKIGYGKAKALWMPELPERVLIKELADGRGEIRNEKMKENAQKEGGAMIVEDGGIKLMLGLCDDPGNQRQEVLTYEPYIQGHLAVCGGPAAGKTTLLKTILWQLATCDRNQETIFMVADIGQESFSCFGTVPNCLAVFQKKEEKDIFFYHLKRLVRERKKVLSGTNIMQYNKSGKGNLAQVFLVIDNFGSFYKVLEEKQEEFFMKLAAQGINLGFYLILSAAGAGEIGGRIFEKIKTTLALEMSDRFQYGDILRQYYLPVLPKENQKGRGLCRVKERVLEFQAALALEEQDYAYAKLVEEAGRKREEYLRSQGKALPEKFPVIPKEVEYGKIVDGFHWKKGELPLGYCLSTGEIYGISIGKAACFFISGVERTGRRTLMRCLIESTLYQHNKVVILDTGSRFRDLQEEDGLIMLKGDEEIEKWQLDFTGKEKTAKALPVSVFISDLGSFCRFLYRSGQMREERIAFWENAAMGKGEIAFLAGIYHPAKDYEAVGTGFFSEFVRWQQGIHLGGNVAAQRALSFDDLSYAKQNQHEPVGIGYLKEGAGLETIKMLLPAFKGCRQEWGRE</sequence>
<dbReference type="GO" id="GO:0003677">
    <property type="term" value="F:DNA binding"/>
    <property type="evidence" value="ECO:0007669"/>
    <property type="project" value="InterPro"/>
</dbReference>
<dbReference type="OrthoDB" id="9807790at2"/>
<keyword evidence="2 4" id="KW-0547">Nucleotide-binding</keyword>
<feature type="transmembrane region" description="Helical" evidence="5">
    <location>
        <begin position="272"/>
        <end position="292"/>
    </location>
</feature>
<evidence type="ECO:0000256" key="4">
    <source>
        <dbReference type="PROSITE-ProRule" id="PRU00289"/>
    </source>
</evidence>
<dbReference type="InterPro" id="IPR023839">
    <property type="entry name" value="Firmicutes_EssC_C"/>
</dbReference>
<evidence type="ECO:0000313" key="7">
    <source>
        <dbReference type="EMBL" id="NBJ93590.1"/>
    </source>
</evidence>
<keyword evidence="5" id="KW-0472">Membrane</keyword>
<dbReference type="InterPro" id="IPR008984">
    <property type="entry name" value="SMAD_FHA_dom_sf"/>
</dbReference>
<dbReference type="Proteomes" id="UP001154420">
    <property type="component" value="Unassembled WGS sequence"/>
</dbReference>
<protein>
    <submittedName>
        <fullName evidence="7">Type VII secretion protein EssC</fullName>
    </submittedName>
</protein>
<dbReference type="Gene3D" id="3.40.50.300">
    <property type="entry name" value="P-loop containing nucleotide triphosphate hydrolases"/>
    <property type="match status" value="2"/>
</dbReference>
<evidence type="ECO:0000259" key="6">
    <source>
        <dbReference type="PROSITE" id="PS50901"/>
    </source>
</evidence>
<feature type="domain" description="FtsK" evidence="6">
    <location>
        <begin position="698"/>
        <end position="892"/>
    </location>
</feature>
<dbReference type="EMBL" id="QZDT01000021">
    <property type="protein sequence ID" value="NBJ93590.1"/>
    <property type="molecule type" value="Genomic_DNA"/>
</dbReference>
<dbReference type="SMART" id="SM00382">
    <property type="entry name" value="AAA"/>
    <property type="match status" value="2"/>
</dbReference>
<evidence type="ECO:0000256" key="2">
    <source>
        <dbReference type="ARBA" id="ARBA00022741"/>
    </source>
</evidence>
<dbReference type="InterPro" id="IPR027417">
    <property type="entry name" value="P-loop_NTPase"/>
</dbReference>
<feature type="binding site" evidence="4">
    <location>
        <begin position="718"/>
        <end position="725"/>
    </location>
    <ligand>
        <name>ATP</name>
        <dbReference type="ChEBI" id="CHEBI:30616"/>
    </ligand>
</feature>
<feature type="binding site" evidence="4">
    <location>
        <begin position="1066"/>
        <end position="1073"/>
    </location>
    <ligand>
        <name>ATP</name>
        <dbReference type="ChEBI" id="CHEBI:30616"/>
    </ligand>
</feature>
<evidence type="ECO:0000313" key="8">
    <source>
        <dbReference type="Proteomes" id="UP001154420"/>
    </source>
</evidence>
<accession>A0A9X5BGR5</accession>
<dbReference type="InterPro" id="IPR003593">
    <property type="entry name" value="AAA+_ATPase"/>
</dbReference>
<evidence type="ECO:0000256" key="3">
    <source>
        <dbReference type="ARBA" id="ARBA00022840"/>
    </source>
</evidence>
<dbReference type="SUPFAM" id="SSF49879">
    <property type="entry name" value="SMAD/FHA domain"/>
    <property type="match status" value="1"/>
</dbReference>
<name>A0A9X5BGR5_9FIRM</name>
<reference evidence="7" key="1">
    <citation type="submission" date="2018-09" db="EMBL/GenBank/DDBJ databases">
        <title>Murine metabolic-syndrome-specific gut microbial biobank.</title>
        <authorList>
            <person name="Liu C."/>
        </authorList>
    </citation>
    <scope>NUCLEOTIDE SEQUENCE</scope>
    <source>
        <strain evidence="7">D42-62</strain>
    </source>
</reference>
<dbReference type="NCBIfam" id="TIGR03928">
    <property type="entry name" value="T7_EssCb_Firm"/>
    <property type="match status" value="1"/>
</dbReference>
<evidence type="ECO:0000256" key="1">
    <source>
        <dbReference type="ARBA" id="ARBA00022737"/>
    </source>
</evidence>
<dbReference type="RefSeq" id="WP_160560665.1">
    <property type="nucleotide sequence ID" value="NZ_QZDT01000021.1"/>
</dbReference>
<organism evidence="7 8">
    <name type="scientific">Parablautia muri</name>
    <dbReference type="NCBI Taxonomy" id="2320879"/>
    <lineage>
        <taxon>Bacteria</taxon>
        <taxon>Bacillati</taxon>
        <taxon>Bacillota</taxon>
        <taxon>Clostridia</taxon>
        <taxon>Lachnospirales</taxon>
        <taxon>Lachnospiraceae</taxon>
        <taxon>Parablautia</taxon>
    </lineage>
</organism>
<dbReference type="Pfam" id="PF01580">
    <property type="entry name" value="FtsK_SpoIIIE"/>
    <property type="match status" value="2"/>
</dbReference>
<gene>
    <name evidence="7" type="primary">essC</name>
    <name evidence="7" type="ORF">D5281_13550</name>
</gene>
<keyword evidence="5" id="KW-1133">Transmembrane helix</keyword>
<proteinExistence type="predicted"/>
<dbReference type="InterPro" id="IPR002543">
    <property type="entry name" value="FtsK_dom"/>
</dbReference>
<keyword evidence="3 4" id="KW-0067">ATP-binding</keyword>
<keyword evidence="5" id="KW-0812">Transmembrane</keyword>
<comment type="caution">
    <text evidence="7">The sequence shown here is derived from an EMBL/GenBank/DDBJ whole genome shotgun (WGS) entry which is preliminary data.</text>
</comment>
<feature type="transmembrane region" description="Helical" evidence="5">
    <location>
        <begin position="304"/>
        <end position="329"/>
    </location>
</feature>
<dbReference type="PANTHER" id="PTHR22683">
    <property type="entry name" value="SPORULATION PROTEIN RELATED"/>
    <property type="match status" value="1"/>
</dbReference>
<keyword evidence="1" id="KW-0677">Repeat</keyword>
<keyword evidence="8" id="KW-1185">Reference proteome</keyword>
<dbReference type="SUPFAM" id="SSF52540">
    <property type="entry name" value="P-loop containing nucleoside triphosphate hydrolases"/>
    <property type="match status" value="2"/>
</dbReference>
<dbReference type="GO" id="GO:0005524">
    <property type="term" value="F:ATP binding"/>
    <property type="evidence" value="ECO:0007669"/>
    <property type="project" value="UniProtKB-UniRule"/>
</dbReference>
<dbReference type="CDD" id="cd01127">
    <property type="entry name" value="TrwB_TraG_TraD_VirD4"/>
    <property type="match status" value="1"/>
</dbReference>